<evidence type="ECO:0000313" key="2">
    <source>
        <dbReference type="Proteomes" id="UP001262889"/>
    </source>
</evidence>
<gene>
    <name evidence="1" type="ORF">RM553_08290</name>
</gene>
<comment type="caution">
    <text evidence="1">The sequence shown here is derived from an EMBL/GenBank/DDBJ whole genome shotgun (WGS) entry which is preliminary data.</text>
</comment>
<dbReference type="Proteomes" id="UP001262889">
    <property type="component" value="Unassembled WGS sequence"/>
</dbReference>
<evidence type="ECO:0008006" key="3">
    <source>
        <dbReference type="Google" id="ProtNLM"/>
    </source>
</evidence>
<organism evidence="1 2">
    <name type="scientific">Autumnicola tepida</name>
    <dbReference type="NCBI Taxonomy" id="3075595"/>
    <lineage>
        <taxon>Bacteria</taxon>
        <taxon>Pseudomonadati</taxon>
        <taxon>Bacteroidota</taxon>
        <taxon>Flavobacteriia</taxon>
        <taxon>Flavobacteriales</taxon>
        <taxon>Flavobacteriaceae</taxon>
        <taxon>Autumnicola</taxon>
    </lineage>
</organism>
<proteinExistence type="predicted"/>
<protein>
    <recommendedName>
        <fullName evidence="3">CHAT domain-containing protein</fullName>
    </recommendedName>
</protein>
<reference evidence="1 2" key="1">
    <citation type="submission" date="2023-09" db="EMBL/GenBank/DDBJ databases">
        <authorList>
            <person name="Rey-Velasco X."/>
        </authorList>
    </citation>
    <scope>NUCLEOTIDE SEQUENCE [LARGE SCALE GENOMIC DNA]</scope>
    <source>
        <strain evidence="1 2">F363</strain>
    </source>
</reference>
<keyword evidence="2" id="KW-1185">Reference proteome</keyword>
<dbReference type="RefSeq" id="WP_311534458.1">
    <property type="nucleotide sequence ID" value="NZ_JAVRHQ010000008.1"/>
</dbReference>
<evidence type="ECO:0000313" key="1">
    <source>
        <dbReference type="EMBL" id="MDT0642827.1"/>
    </source>
</evidence>
<name>A0ABU3C922_9FLAO</name>
<sequence length="1449" mass="170603">MQKDEIKDILKENPFSTSYNLKKVIKASKADNITKQDFDLFRFLLHCRKLYLKSIQNIFKTFSELNLEKAELIGFFFKGVNKQYINSRNIHIKQLVKKNETGSVAVDMESLSFQRFETAHGNEIATKEVFERGGDVLNIFISIVNQWKLKKENRKAEDLDNQFFFDRFSEIWMNISQIYSFSSFYDILRFEKGYIIANNDDSIVKIKCSDEYKEVRTISKIGEIREASYLNEYFSYLLISDIDSKKEKTIIDYKVTDGVINPITGNKKGKYDFAHYAKYLASSGFLENEKFDCYNIELFQIFKIINVVEDLMSLINMQSLKMNIDKSLKEVPNKIHRRILIDVINKCTGISHNSIDRIINALTDKSESPYFWRKPLYQFGDYLYLSLALLSAPNYRLLLDSILNEIQQDHLGQLDRLKKYIEKEITDAGCKYQFEIFENNENELLDDCILVELKDYYLFINLFFFIKHPIESEEINHYLNLLNTFSKKLDGKTKNIIETFKLNKPATPIIIGNNNSFSGLKFNNVPFLDFPLLKNYFSTGEFSKARMVFKEKMVFPKVFNRITYYNDEKEFNKNLLIFINYPLPIFQRANKIFWKEQSVFPDGVKPKLFMDNYDFIDEENFLENEITALSRSLNFQFYNDTQDREDEIFNEHIQFYLTNIFNSLAFGKYDLSVYRYRISDIFQKSRIHGFFHLITYFTNALGELNHIKLKKDKKFKSVNYEKEDAFSLYTSLFSSKNEIRLFDFTIDIPLNKKEEKQLISLSLDYLSTLVTKKYNIDEVQNYLSFLCIVRVFKNKYNLENEFYSVCSNLISALNFDNRYQQARNLSEEILLISLENKKAYRGWGMLFLCLEQQKNVFDSTVYGCLYITSLSVETKLSYTEFVDVFYSILKFARDKPAYHLLDGVFELLKGIKLNDYDEQKIHLSYYLSIANRGKGELNKIVDESIVFFRKNKQKIIRYKDNGVFPWLNYFYNLVRFKEEGFIVSDTKIDDIINELEDKLNDESKGHLKKMHFSTNNVKNGFIESLKNVLLTYSYQDFIYEIQNLELIANHLIRYGIDKNDFDSILLSGFVFNDISLTYNNRYIEKETKVQFDFKNNIEYEHLSNYSEYIKEKIHIRDEQLILYLFDFKAIVYGLIINAKKSMEIIKIPEWGLSIMNKWLKQKHKFYFDSKKYFDLRDQEEAYKEIVNQLRFTETILNHEFEELLIATNLSLSKFPVNLLINESDFLATRKKVANILSLEWFVGNDEQLILKSNYSRTSWIPIEDADPDINFAYDKLKPIFDKYSVEAITESVPKKVIDTDVNIFLAHGELNQLGFKAIYRSDGINSAVIENKELIGRGEVAILFICNSGIMNEDLFSNSVISLVHEIILSGYKTVIAPCWSLDTSIPSFWLDEFLLSFNNGDYISKSVFMANNKLAEYNDTISNAFYVPQGRLAMHLYGNPNIKVSERI</sequence>
<dbReference type="EMBL" id="JAVRHQ010000008">
    <property type="protein sequence ID" value="MDT0642827.1"/>
    <property type="molecule type" value="Genomic_DNA"/>
</dbReference>
<accession>A0ABU3C922</accession>